<sequence>MLMTDLLPMDQWLALEQTLHTDWGVNACAYNADGMTFTGFKNFVNPLCAEIKSHPEGIQAICSVAHQHMAKQAKASGNTVIEQCDGGLLKICTPVFHDGEFVGIVGGCGRVPEDSEVDTFTIHKAINVPLDTVETLAKDVPAITMQRARDMADFLEDFVSKIH</sequence>
<accession>A0ABM8AVN0</accession>
<proteinExistence type="predicted"/>
<keyword evidence="3" id="KW-1185">Reference proteome</keyword>
<evidence type="ECO:0000313" key="3">
    <source>
        <dbReference type="Proteomes" id="UP001061361"/>
    </source>
</evidence>
<dbReference type="RefSeq" id="WP_264982420.1">
    <property type="nucleotide sequence ID" value="NZ_AP026708.1"/>
</dbReference>
<organism evidence="2 3">
    <name type="scientific">Pseudodesulfovibrio portus</name>
    <dbReference type="NCBI Taxonomy" id="231439"/>
    <lineage>
        <taxon>Bacteria</taxon>
        <taxon>Pseudomonadati</taxon>
        <taxon>Thermodesulfobacteriota</taxon>
        <taxon>Desulfovibrionia</taxon>
        <taxon>Desulfovibrionales</taxon>
        <taxon>Desulfovibrionaceae</taxon>
    </lineage>
</organism>
<dbReference type="Pfam" id="PF10114">
    <property type="entry name" value="PocR"/>
    <property type="match status" value="1"/>
</dbReference>
<feature type="domain" description="PocR" evidence="1">
    <location>
        <begin position="5"/>
        <end position="162"/>
    </location>
</feature>
<reference evidence="2" key="1">
    <citation type="submission" date="2022-08" db="EMBL/GenBank/DDBJ databases">
        <title>Genome Sequence of the sulphate-reducing bacterium, Pseudodesulfovibrio portus JCM14722.</title>
        <authorList>
            <person name="Kondo R."/>
            <person name="Kataoka T."/>
        </authorList>
    </citation>
    <scope>NUCLEOTIDE SEQUENCE</scope>
    <source>
        <strain evidence="2">JCM 14722</strain>
    </source>
</reference>
<evidence type="ECO:0000313" key="2">
    <source>
        <dbReference type="EMBL" id="BDQ35523.1"/>
    </source>
</evidence>
<dbReference type="Proteomes" id="UP001061361">
    <property type="component" value="Chromosome"/>
</dbReference>
<protein>
    <recommendedName>
        <fullName evidence="1">PocR domain-containing protein</fullName>
    </recommendedName>
</protein>
<dbReference type="InterPro" id="IPR018771">
    <property type="entry name" value="PocR_dom"/>
</dbReference>
<evidence type="ECO:0000259" key="1">
    <source>
        <dbReference type="Pfam" id="PF10114"/>
    </source>
</evidence>
<name>A0ABM8AVN0_9BACT</name>
<dbReference type="EMBL" id="AP026708">
    <property type="protein sequence ID" value="BDQ35523.1"/>
    <property type="molecule type" value="Genomic_DNA"/>
</dbReference>
<gene>
    <name evidence="2" type="ORF">JCM14722_30650</name>
</gene>